<proteinExistence type="inferred from homology"/>
<accession>A0A2M9G255</accession>
<keyword evidence="4 7" id="KW-0436">Ligase</keyword>
<keyword evidence="6 7" id="KW-0067">ATP-binding</keyword>
<dbReference type="Proteomes" id="UP000229498">
    <property type="component" value="Unassembled WGS sequence"/>
</dbReference>
<feature type="binding site" evidence="7">
    <location>
        <begin position="115"/>
        <end position="121"/>
    </location>
    <ligand>
        <name>ATP</name>
        <dbReference type="ChEBI" id="CHEBI:30616"/>
    </ligand>
</feature>
<dbReference type="HAMAP" id="MF_00639">
    <property type="entry name" value="MurD"/>
    <property type="match status" value="1"/>
</dbReference>
<dbReference type="InterPro" id="IPR004101">
    <property type="entry name" value="Mur_ligase_C"/>
</dbReference>
<evidence type="ECO:0000313" key="12">
    <source>
        <dbReference type="Proteomes" id="UP000229498"/>
    </source>
</evidence>
<dbReference type="GO" id="GO:0009252">
    <property type="term" value="P:peptidoglycan biosynthetic process"/>
    <property type="evidence" value="ECO:0007669"/>
    <property type="project" value="UniProtKB-UniRule"/>
</dbReference>
<keyword evidence="7 8" id="KW-0131">Cell cycle</keyword>
<evidence type="ECO:0000256" key="6">
    <source>
        <dbReference type="ARBA" id="ARBA00022840"/>
    </source>
</evidence>
<dbReference type="SUPFAM" id="SSF53623">
    <property type="entry name" value="MurD-like peptide ligases, catalytic domain"/>
    <property type="match status" value="1"/>
</dbReference>
<gene>
    <name evidence="7" type="primary">murD</name>
    <name evidence="11" type="ORF">CVT23_08270</name>
</gene>
<dbReference type="GO" id="GO:0008360">
    <property type="term" value="P:regulation of cell shape"/>
    <property type="evidence" value="ECO:0007669"/>
    <property type="project" value="UniProtKB-KW"/>
</dbReference>
<dbReference type="AlphaFoldDB" id="A0A2M9G255"/>
<dbReference type="OrthoDB" id="9809796at2"/>
<name>A0A2M9G255_9PROT</name>
<dbReference type="GO" id="GO:0071555">
    <property type="term" value="P:cell wall organization"/>
    <property type="evidence" value="ECO:0007669"/>
    <property type="project" value="UniProtKB-KW"/>
</dbReference>
<keyword evidence="3 7" id="KW-0963">Cytoplasm</keyword>
<evidence type="ECO:0000313" key="11">
    <source>
        <dbReference type="EMBL" id="PJK29766.1"/>
    </source>
</evidence>
<dbReference type="RefSeq" id="WP_109793043.1">
    <property type="nucleotide sequence ID" value="NZ_PHIG01000031.1"/>
</dbReference>
<comment type="subcellular location">
    <subcellularLocation>
        <location evidence="1 7 8">Cytoplasm</location>
    </subcellularLocation>
</comment>
<reference evidence="11 12" key="1">
    <citation type="submission" date="2017-11" db="EMBL/GenBank/DDBJ databases">
        <title>Draft genome sequence of Rhizobiales bacterium SY3-13.</title>
        <authorList>
            <person name="Sun C."/>
        </authorList>
    </citation>
    <scope>NUCLEOTIDE SEQUENCE [LARGE SCALE GENOMIC DNA]</scope>
    <source>
        <strain evidence="11 12">SY3-13</strain>
    </source>
</reference>
<evidence type="ECO:0000256" key="3">
    <source>
        <dbReference type="ARBA" id="ARBA00022490"/>
    </source>
</evidence>
<dbReference type="Gene3D" id="3.40.1190.10">
    <property type="entry name" value="Mur-like, catalytic domain"/>
    <property type="match status" value="1"/>
</dbReference>
<dbReference type="InterPro" id="IPR005762">
    <property type="entry name" value="MurD"/>
</dbReference>
<keyword evidence="5 7" id="KW-0547">Nucleotide-binding</keyword>
<keyword evidence="7 8" id="KW-0573">Peptidoglycan synthesis</keyword>
<evidence type="ECO:0000256" key="1">
    <source>
        <dbReference type="ARBA" id="ARBA00004496"/>
    </source>
</evidence>
<dbReference type="Pfam" id="PF08245">
    <property type="entry name" value="Mur_ligase_M"/>
    <property type="match status" value="1"/>
</dbReference>
<organism evidence="11 12">
    <name type="scientific">Minwuia thermotolerans</name>
    <dbReference type="NCBI Taxonomy" id="2056226"/>
    <lineage>
        <taxon>Bacteria</taxon>
        <taxon>Pseudomonadati</taxon>
        <taxon>Pseudomonadota</taxon>
        <taxon>Alphaproteobacteria</taxon>
        <taxon>Minwuiales</taxon>
        <taxon>Minwuiaceae</taxon>
        <taxon>Minwuia</taxon>
    </lineage>
</organism>
<dbReference type="GO" id="GO:0005737">
    <property type="term" value="C:cytoplasm"/>
    <property type="evidence" value="ECO:0007669"/>
    <property type="project" value="UniProtKB-SubCell"/>
</dbReference>
<dbReference type="GO" id="GO:0005524">
    <property type="term" value="F:ATP binding"/>
    <property type="evidence" value="ECO:0007669"/>
    <property type="project" value="UniProtKB-UniRule"/>
</dbReference>
<dbReference type="PANTHER" id="PTHR43692">
    <property type="entry name" value="UDP-N-ACETYLMURAMOYLALANINE--D-GLUTAMATE LIGASE"/>
    <property type="match status" value="1"/>
</dbReference>
<dbReference type="Gene3D" id="3.40.50.720">
    <property type="entry name" value="NAD(P)-binding Rossmann-like Domain"/>
    <property type="match status" value="1"/>
</dbReference>
<comment type="similarity">
    <text evidence="7">Belongs to the MurCDEF family.</text>
</comment>
<evidence type="ECO:0000256" key="7">
    <source>
        <dbReference type="HAMAP-Rule" id="MF_00639"/>
    </source>
</evidence>
<dbReference type="GO" id="GO:0008764">
    <property type="term" value="F:UDP-N-acetylmuramoylalanine-D-glutamate ligase activity"/>
    <property type="evidence" value="ECO:0007669"/>
    <property type="project" value="UniProtKB-UniRule"/>
</dbReference>
<sequence>MIALRGMEGKRIAVLGLGKSGLATVRAARAGGAEVVAWDDSAERRAALKDAPVEAPERIDWAAVDMLVPAPGIPLTHPEPHPAIRAATASGVEIAGDIELFVRACPEARVIGVTGTNGKSTTTALIGHVLTECRVDAEVGGNIGTAALDLEPPKPGTVCVLELSSYQLDLTESLKPKVSVLLNITPDHLDRHGGMAGYVAAKERLFARVGQGDTAVIGVDDDFGADLAQRLADRHDVHVVPVAVGRPLADGVYVLKGQLFDGGLKIMDLAAARALPGAHNHQNAAAAYAACRAIGCRTADIARAIASFPGLPHRIERIGEREGITFYNDSKATNAEAAARALGAFTGIYWIAGGKPKQGGLGPLYPFLDRVRRAYLIGEAEAAFADELEGRVETRRCGTLAAAVETAWSDARQAGSGVVLLSPACASFDQFPNFEARGDAFRAVASFIIERSDAEGAP</sequence>
<evidence type="ECO:0000259" key="10">
    <source>
        <dbReference type="Pfam" id="PF08245"/>
    </source>
</evidence>
<dbReference type="InterPro" id="IPR013221">
    <property type="entry name" value="Mur_ligase_cen"/>
</dbReference>
<evidence type="ECO:0000256" key="4">
    <source>
        <dbReference type="ARBA" id="ARBA00022598"/>
    </source>
</evidence>
<feature type="domain" description="Mur ligase central" evidence="10">
    <location>
        <begin position="113"/>
        <end position="291"/>
    </location>
</feature>
<dbReference type="Gene3D" id="3.90.190.20">
    <property type="entry name" value="Mur ligase, C-terminal domain"/>
    <property type="match status" value="1"/>
</dbReference>
<comment type="caution">
    <text evidence="11">The sequence shown here is derived from an EMBL/GenBank/DDBJ whole genome shotgun (WGS) entry which is preliminary data.</text>
</comment>
<protein>
    <recommendedName>
        <fullName evidence="7 8">UDP-N-acetylmuramoylalanine--D-glutamate ligase</fullName>
        <ecNumber evidence="7 8">6.3.2.9</ecNumber>
    </recommendedName>
    <alternativeName>
        <fullName evidence="7">D-glutamic acid-adding enzyme</fullName>
    </alternativeName>
    <alternativeName>
        <fullName evidence="7">UDP-N-acetylmuramoyl-L-alanyl-D-glutamate synthetase</fullName>
    </alternativeName>
</protein>
<dbReference type="EC" id="6.3.2.9" evidence="7 8"/>
<keyword evidence="7 8" id="KW-0961">Cell wall biogenesis/degradation</keyword>
<dbReference type="GO" id="GO:0051301">
    <property type="term" value="P:cell division"/>
    <property type="evidence" value="ECO:0007669"/>
    <property type="project" value="UniProtKB-KW"/>
</dbReference>
<dbReference type="NCBIfam" id="TIGR01087">
    <property type="entry name" value="murD"/>
    <property type="match status" value="1"/>
</dbReference>
<evidence type="ECO:0000256" key="5">
    <source>
        <dbReference type="ARBA" id="ARBA00022741"/>
    </source>
</evidence>
<dbReference type="InterPro" id="IPR036615">
    <property type="entry name" value="Mur_ligase_C_dom_sf"/>
</dbReference>
<comment type="catalytic activity">
    <reaction evidence="7 8">
        <text>UDP-N-acetyl-alpha-D-muramoyl-L-alanine + D-glutamate + ATP = UDP-N-acetyl-alpha-D-muramoyl-L-alanyl-D-glutamate + ADP + phosphate + H(+)</text>
        <dbReference type="Rhea" id="RHEA:16429"/>
        <dbReference type="ChEBI" id="CHEBI:15378"/>
        <dbReference type="ChEBI" id="CHEBI:29986"/>
        <dbReference type="ChEBI" id="CHEBI:30616"/>
        <dbReference type="ChEBI" id="CHEBI:43474"/>
        <dbReference type="ChEBI" id="CHEBI:83898"/>
        <dbReference type="ChEBI" id="CHEBI:83900"/>
        <dbReference type="ChEBI" id="CHEBI:456216"/>
        <dbReference type="EC" id="6.3.2.9"/>
    </reaction>
</comment>
<dbReference type="InterPro" id="IPR036565">
    <property type="entry name" value="Mur-like_cat_sf"/>
</dbReference>
<dbReference type="UniPathway" id="UPA00219"/>
<dbReference type="SUPFAM" id="SSF51984">
    <property type="entry name" value="MurCD N-terminal domain"/>
    <property type="match status" value="1"/>
</dbReference>
<comment type="function">
    <text evidence="7 8">Cell wall formation. Catalyzes the addition of glutamate to the nucleotide precursor UDP-N-acetylmuramoyl-L-alanine (UMA).</text>
</comment>
<keyword evidence="7 8" id="KW-0132">Cell division</keyword>
<dbReference type="EMBL" id="PHIG01000031">
    <property type="protein sequence ID" value="PJK29766.1"/>
    <property type="molecule type" value="Genomic_DNA"/>
</dbReference>
<evidence type="ECO:0000259" key="9">
    <source>
        <dbReference type="Pfam" id="PF02875"/>
    </source>
</evidence>
<evidence type="ECO:0000256" key="2">
    <source>
        <dbReference type="ARBA" id="ARBA00004752"/>
    </source>
</evidence>
<dbReference type="Pfam" id="PF02875">
    <property type="entry name" value="Mur_ligase_C"/>
    <property type="match status" value="1"/>
</dbReference>
<feature type="domain" description="Mur ligase C-terminal" evidence="9">
    <location>
        <begin position="313"/>
        <end position="425"/>
    </location>
</feature>
<dbReference type="PANTHER" id="PTHR43692:SF1">
    <property type="entry name" value="UDP-N-ACETYLMURAMOYLALANINE--D-GLUTAMATE LIGASE"/>
    <property type="match status" value="1"/>
</dbReference>
<evidence type="ECO:0000256" key="8">
    <source>
        <dbReference type="RuleBase" id="RU003664"/>
    </source>
</evidence>
<keyword evidence="12" id="KW-1185">Reference proteome</keyword>
<keyword evidence="7 8" id="KW-0133">Cell shape</keyword>
<comment type="pathway">
    <text evidence="2 7 8">Cell wall biogenesis; peptidoglycan biosynthesis.</text>
</comment>
<dbReference type="SUPFAM" id="SSF53244">
    <property type="entry name" value="MurD-like peptide ligases, peptide-binding domain"/>
    <property type="match status" value="1"/>
</dbReference>